<dbReference type="InterPro" id="IPR015943">
    <property type="entry name" value="WD40/YVTN_repeat-like_dom_sf"/>
</dbReference>
<dbReference type="PANTHER" id="PTHR14205">
    <property type="entry name" value="WD-REPEAT PROTEIN"/>
    <property type="match status" value="1"/>
</dbReference>
<keyword evidence="3" id="KW-0677">Repeat</keyword>
<dbReference type="OrthoDB" id="427795at2759"/>
<dbReference type="InterPro" id="IPR019775">
    <property type="entry name" value="WD40_repeat_CS"/>
</dbReference>
<dbReference type="EMBL" id="JABAYA010000011">
    <property type="protein sequence ID" value="KAF7731262.1"/>
    <property type="molecule type" value="Genomic_DNA"/>
</dbReference>
<reference evidence="6" key="1">
    <citation type="submission" date="2020-01" db="EMBL/GenBank/DDBJ databases">
        <title>Genome Sequencing of Three Apophysomyces-Like Fungal Strains Confirms a Novel Fungal Genus in the Mucoromycota with divergent Burkholderia-like Endosymbiotic Bacteria.</title>
        <authorList>
            <person name="Stajich J.E."/>
            <person name="Macias A.M."/>
            <person name="Carter-House D."/>
            <person name="Lovett B."/>
            <person name="Kasson L.R."/>
            <person name="Berry K."/>
            <person name="Grigoriev I."/>
            <person name="Chang Y."/>
            <person name="Spatafora J."/>
            <person name="Kasson M.T."/>
        </authorList>
    </citation>
    <scope>NUCLEOTIDE SEQUENCE</scope>
    <source>
        <strain evidence="6">NRRL A-21654</strain>
    </source>
</reference>
<dbReference type="InterPro" id="IPR059104">
    <property type="entry name" value="Beta-prop_EIPR1-like"/>
</dbReference>
<dbReference type="Pfam" id="PF00400">
    <property type="entry name" value="WD40"/>
    <property type="match status" value="1"/>
</dbReference>
<dbReference type="GO" id="GO:0016567">
    <property type="term" value="P:protein ubiquitination"/>
    <property type="evidence" value="ECO:0007669"/>
    <property type="project" value="TreeGrafter"/>
</dbReference>
<dbReference type="InterPro" id="IPR001680">
    <property type="entry name" value="WD40_rpt"/>
</dbReference>
<evidence type="ECO:0000259" key="5">
    <source>
        <dbReference type="Pfam" id="PF23609"/>
    </source>
</evidence>
<keyword evidence="7" id="KW-1185">Reference proteome</keyword>
<dbReference type="Pfam" id="PF23609">
    <property type="entry name" value="Beta-prop_EIPR1"/>
    <property type="match status" value="1"/>
</dbReference>
<keyword evidence="2 4" id="KW-0853">WD repeat</keyword>
<dbReference type="Gene3D" id="2.130.10.10">
    <property type="entry name" value="YVTN repeat-like/Quinoprotein amine dehydrogenase"/>
    <property type="match status" value="1"/>
</dbReference>
<sequence length="371" mass="41802">MTDNSCVYGLRHQARCLTPVTASTEQSKFLVGTVGAKNNILCELNYDDETSIITSTSYEHPEEIWDIASCPTDEQLVFTCHSSIRSNQQRKATLWQKSEKDDDTRILNHRITLDQPYVKKVLWDPTKDNTRVAFINKSHIHLTAIENGAKNELSIDVSSTFSSDPDAPALRQLQNAVWNPHQPELVTVGDRSLSGWDLRSGESTFLHQSAHKSTIRAVDYNVNKPYHVVTGGDDAQVRIWDVRNFAKPALVVEGHTHWIWSVALNKFHDQLLLTSSSDTLVKLHTVVSVSSASYLRDQNSNGEDFKEDDEDRWNRAKPSDGLIRTYDQHEDSVYSVAWSQADTWTFASLSYAGRIIISQVPTAEKFGILGV</sequence>
<proteinExistence type="inferred from homology"/>
<comment type="similarity">
    <text evidence="1">Belongs to the WD repeat EIPR1 family.</text>
</comment>
<evidence type="ECO:0000256" key="3">
    <source>
        <dbReference type="ARBA" id="ARBA00022737"/>
    </source>
</evidence>
<name>A0A8H7BV35_9FUNG</name>
<comment type="caution">
    <text evidence="6">The sequence shown here is derived from an EMBL/GenBank/DDBJ whole genome shotgun (WGS) entry which is preliminary data.</text>
</comment>
<dbReference type="PROSITE" id="PS50082">
    <property type="entry name" value="WD_REPEATS_2"/>
    <property type="match status" value="1"/>
</dbReference>
<feature type="domain" description="EIPR1-like beta-propeller" evidence="5">
    <location>
        <begin position="4"/>
        <end position="283"/>
    </location>
</feature>
<dbReference type="InterPro" id="IPR036322">
    <property type="entry name" value="WD40_repeat_dom_sf"/>
</dbReference>
<dbReference type="PROSITE" id="PS00678">
    <property type="entry name" value="WD_REPEATS_1"/>
    <property type="match status" value="1"/>
</dbReference>
<evidence type="ECO:0000256" key="1">
    <source>
        <dbReference type="ARBA" id="ARBA00005672"/>
    </source>
</evidence>
<accession>A0A8H7BV35</accession>
<feature type="repeat" description="WD" evidence="4">
    <location>
        <begin position="208"/>
        <end position="244"/>
    </location>
</feature>
<evidence type="ECO:0000313" key="7">
    <source>
        <dbReference type="Proteomes" id="UP000605846"/>
    </source>
</evidence>
<evidence type="ECO:0000256" key="2">
    <source>
        <dbReference type="ARBA" id="ARBA00022574"/>
    </source>
</evidence>
<organism evidence="6 7">
    <name type="scientific">Apophysomyces ossiformis</name>
    <dbReference type="NCBI Taxonomy" id="679940"/>
    <lineage>
        <taxon>Eukaryota</taxon>
        <taxon>Fungi</taxon>
        <taxon>Fungi incertae sedis</taxon>
        <taxon>Mucoromycota</taxon>
        <taxon>Mucoromycotina</taxon>
        <taxon>Mucoromycetes</taxon>
        <taxon>Mucorales</taxon>
        <taxon>Mucorineae</taxon>
        <taxon>Mucoraceae</taxon>
        <taxon>Apophysomyces</taxon>
    </lineage>
</organism>
<gene>
    <name evidence="6" type="primary">TSSC1</name>
    <name evidence="6" type="ORF">EC973_000678</name>
</gene>
<dbReference type="SMART" id="SM00320">
    <property type="entry name" value="WD40"/>
    <property type="match status" value="5"/>
</dbReference>
<dbReference type="InterPro" id="IPR040323">
    <property type="entry name" value="EIPR1"/>
</dbReference>
<dbReference type="PROSITE" id="PS50294">
    <property type="entry name" value="WD_REPEATS_REGION"/>
    <property type="match status" value="1"/>
</dbReference>
<dbReference type="SUPFAM" id="SSF50978">
    <property type="entry name" value="WD40 repeat-like"/>
    <property type="match status" value="1"/>
</dbReference>
<protein>
    <submittedName>
        <fullName evidence="6">Protein tssc1</fullName>
    </submittedName>
</protein>
<dbReference type="Proteomes" id="UP000605846">
    <property type="component" value="Unassembled WGS sequence"/>
</dbReference>
<dbReference type="PANTHER" id="PTHR14205:SF15">
    <property type="entry name" value="EARP AND GARP COMPLEX-INTERACTING PROTEIN 1"/>
    <property type="match status" value="1"/>
</dbReference>
<dbReference type="AlphaFoldDB" id="A0A8H7BV35"/>
<evidence type="ECO:0000313" key="6">
    <source>
        <dbReference type="EMBL" id="KAF7731262.1"/>
    </source>
</evidence>
<evidence type="ECO:0000256" key="4">
    <source>
        <dbReference type="PROSITE-ProRule" id="PRU00221"/>
    </source>
</evidence>